<evidence type="ECO:0000256" key="3">
    <source>
        <dbReference type="SAM" id="Phobius"/>
    </source>
</evidence>
<dbReference type="VEuPathDB" id="FungiDB:PV09_03324"/>
<feature type="region of interest" description="Disordered" evidence="2">
    <location>
        <begin position="697"/>
        <end position="718"/>
    </location>
</feature>
<proteinExistence type="predicted"/>
<dbReference type="RefSeq" id="XP_016216032.1">
    <property type="nucleotide sequence ID" value="XM_016356509.1"/>
</dbReference>
<dbReference type="RefSeq" id="XP_016216031.1">
    <property type="nucleotide sequence ID" value="XM_016356508.1"/>
</dbReference>
<dbReference type="AlphaFoldDB" id="A0A0D1YZM8"/>
<dbReference type="EMBL" id="KN847536">
    <property type="protein sequence ID" value="KIW06162.1"/>
    <property type="molecule type" value="Genomic_DNA"/>
</dbReference>
<name>A0A0D1YZM8_9PEZI</name>
<gene>
    <name evidence="4" type="ORF">PV09_03324</name>
</gene>
<evidence type="ECO:0000313" key="4">
    <source>
        <dbReference type="EMBL" id="KIW06162.1"/>
    </source>
</evidence>
<organism evidence="4 5">
    <name type="scientific">Verruconis gallopava</name>
    <dbReference type="NCBI Taxonomy" id="253628"/>
    <lineage>
        <taxon>Eukaryota</taxon>
        <taxon>Fungi</taxon>
        <taxon>Dikarya</taxon>
        <taxon>Ascomycota</taxon>
        <taxon>Pezizomycotina</taxon>
        <taxon>Dothideomycetes</taxon>
        <taxon>Pleosporomycetidae</taxon>
        <taxon>Venturiales</taxon>
        <taxon>Sympoventuriaceae</taxon>
        <taxon>Verruconis</taxon>
    </lineage>
</organism>
<keyword evidence="3" id="KW-1133">Transmembrane helix</keyword>
<feature type="region of interest" description="Disordered" evidence="2">
    <location>
        <begin position="731"/>
        <end position="773"/>
    </location>
</feature>
<dbReference type="HOGENOM" id="CLU_299011_0_0_1"/>
<protein>
    <submittedName>
        <fullName evidence="4">Uncharacterized protein</fullName>
    </submittedName>
</protein>
<evidence type="ECO:0000313" key="5">
    <source>
        <dbReference type="Proteomes" id="UP000053259"/>
    </source>
</evidence>
<dbReference type="EMBL" id="KN847536">
    <property type="protein sequence ID" value="KIW06163.1"/>
    <property type="molecule type" value="Genomic_DNA"/>
</dbReference>
<dbReference type="OrthoDB" id="3932006at2759"/>
<reference evidence="4 5" key="1">
    <citation type="submission" date="2015-01" db="EMBL/GenBank/DDBJ databases">
        <title>The Genome Sequence of Ochroconis gallopava CBS43764.</title>
        <authorList>
            <consortium name="The Broad Institute Genomics Platform"/>
            <person name="Cuomo C."/>
            <person name="de Hoog S."/>
            <person name="Gorbushina A."/>
            <person name="Stielow B."/>
            <person name="Teixiera M."/>
            <person name="Abouelleil A."/>
            <person name="Chapman S.B."/>
            <person name="Priest M."/>
            <person name="Young S.K."/>
            <person name="Wortman J."/>
            <person name="Nusbaum C."/>
            <person name="Birren B."/>
        </authorList>
    </citation>
    <scope>NUCLEOTIDE SEQUENCE [LARGE SCALE GENOMIC DNA]</scope>
    <source>
        <strain evidence="4 5">CBS 43764</strain>
    </source>
</reference>
<keyword evidence="3" id="KW-0812">Transmembrane</keyword>
<keyword evidence="1" id="KW-0175">Coiled coil</keyword>
<dbReference type="Proteomes" id="UP000053259">
    <property type="component" value="Unassembled WGS sequence"/>
</dbReference>
<evidence type="ECO:0000256" key="2">
    <source>
        <dbReference type="SAM" id="MobiDB-lite"/>
    </source>
</evidence>
<evidence type="ECO:0000256" key="1">
    <source>
        <dbReference type="SAM" id="Coils"/>
    </source>
</evidence>
<feature type="transmembrane region" description="Helical" evidence="3">
    <location>
        <begin position="966"/>
        <end position="985"/>
    </location>
</feature>
<sequence length="1004" mass="114335">MGSLRVYAVSGTILRSRRYPRSSLTFSLDMTTFAKLHPSDLAIRACSAWRRDGGDTLCWHAYKRHGKSRDELRIASEHAVKSGRSQSLNSAHDLPHREKMWRERMERVRRMVELDPYEALFGYSNRILRGMRPDWTSDSVSWWRKEINFVVKNPSAAGKKVEIESDGSQTAIGAKQQSIRDGDDMASLNTRTESISSEAVPEVNLVYDPITNRMVEKDITDKYPVDIRPSKGETEVIHENTEHVDIMNPLDDSVRPVEQRKDGDADVSIKPRSKVTSFNMPKEELPEEWRAFPNISLEAGSPPRAEYEAYKSRRFPKIVESEKWLMDERLKIFDDSSTAMGLRSNRTDMETQFDILHSGEQEVAEEHLVDRKPLSVRQNKGANVSSPILAEWREKATFNMAAYGQEQAEQKPRDHTIQILGKNSRTQARIEQVNSKEEDPLNKQILHPSLNINAKRDILNYTREVANTNIWTKYFADQVKARQEAEDLLCEIRNKNIQSFNHGSQNFEEGSKKRHELRDLLLEGLHEVKKTLQEAREEIKAIETRGDREEFKAEKRLEGHLEQHQERDGASANTPLETSLQRMNKKSTSNPGPVEISTETFSAQIRTHDPVGYSHERESKRLKYLSLETDQSLRDRSLADMVGNTMKAKQKDREPIVMSKISLEAAKLNNEIDAQKTSLKSYETFRRSSEAQNIAEDAANRGSELSDPQAETKELDPKESDIALLGENRHVDEDADGPTTASHTHPLKVKADSTVQKNDENEVLPDVNMPSYDVGAAQNAETPKKIEAPTPASQVESVEPEPATCLSPPAPAKVVRYKILAYDAKSKKMTTASFESVFFPNETIIPTTITLRHLTYANRFLPKLVKWQHQGFVPVHAEGNLLILRQDAESKADANSAFDLSDALVQEESVADDGKPVETKEPKRLEPVFSGRYSQKYAENAWRKWKDMRRQARIAQRRRFKRVIKFMAGCVVVSGAMIYIAGVVAEVRHDRGRRKFVVSEEKRI</sequence>
<accession>A0A0D1YZM8</accession>
<keyword evidence="5" id="KW-1185">Reference proteome</keyword>
<dbReference type="STRING" id="253628.A0A0D1YZM8"/>
<dbReference type="GeneID" id="27311297"/>
<feature type="coiled-coil region" evidence="1">
    <location>
        <begin position="518"/>
        <end position="552"/>
    </location>
</feature>
<keyword evidence="3" id="KW-0472">Membrane</keyword>